<evidence type="ECO:0000256" key="3">
    <source>
        <dbReference type="ARBA" id="ARBA00022517"/>
    </source>
</evidence>
<evidence type="ECO:0000256" key="1">
    <source>
        <dbReference type="ARBA" id="ARBA00004496"/>
    </source>
</evidence>
<proteinExistence type="inferred from homology"/>
<dbReference type="AlphaFoldDB" id="A0A238F4R0"/>
<evidence type="ECO:0000313" key="12">
    <source>
        <dbReference type="Proteomes" id="UP000198372"/>
    </source>
</evidence>
<comment type="subcellular location">
    <subcellularLocation>
        <location evidence="1">Cytoplasm</location>
    </subcellularLocation>
</comment>
<feature type="domain" description="C2H2-type" evidence="10">
    <location>
        <begin position="12"/>
        <end position="34"/>
    </location>
</feature>
<evidence type="ECO:0000256" key="5">
    <source>
        <dbReference type="ARBA" id="ARBA00022737"/>
    </source>
</evidence>
<dbReference type="GO" id="GO:0008270">
    <property type="term" value="F:zinc ion binding"/>
    <property type="evidence" value="ECO:0007669"/>
    <property type="project" value="UniProtKB-KW"/>
</dbReference>
<dbReference type="SUPFAM" id="SSF57667">
    <property type="entry name" value="beta-beta-alpha zinc fingers"/>
    <property type="match status" value="2"/>
</dbReference>
<keyword evidence="4" id="KW-0479">Metal-binding</keyword>
<keyword evidence="7" id="KW-0862">Zinc</keyword>
<dbReference type="GO" id="GO:0042273">
    <property type="term" value="P:ribosomal large subunit biogenesis"/>
    <property type="evidence" value="ECO:0007669"/>
    <property type="project" value="TreeGrafter"/>
</dbReference>
<feature type="region of interest" description="Disordered" evidence="9">
    <location>
        <begin position="408"/>
        <end position="436"/>
    </location>
</feature>
<sequence>MQDTSSTHPYTCLSCSLAFVDAASQREHYQSDLHRYNSKRRVAGLPPVTQQVFDDKIGSTKVVEAGSEDDQEEKRLNCKACKKTFATLATQEVHLGSKKHKDNVFRLASQVITKSLSSPAPETSQALPQTDVAMEQAAPIPSTSTSISTPVVEPVFNPKELPFESSGDPKLDLLVARRIQTAPPIAATTCLFCPISSTTPTENVAHMRHQHSFVVPEQEYLVDLVGLLRRLGEEVGTWNVCINCGKGYGGNINLDESTGLSLDELAKRASKDVEAVRAHMQSKGHCKLRYSTEDEKLELADFYDFRTSYPDYQKKLDRKEAKRKAKLEQQKAEGWEDIEEEGQVNGEEDAEMEVVYESASDEDSDEDDSDEDDLPDSEITYGDSTYELVLPSGVRIGHRAHRYIHKQNPLPYLNGTTPFDPAPHSQPSKAYKPSPSSQALLQLVDDQDGSARGQGGKFAPRLADAALIPAKGAGAGGNGDVIKARNKGEAKWAGKGTREFAELRQRAKQEFVRGIRANSQKHYRDHLLQ</sequence>
<dbReference type="PANTHER" id="PTHR13182:SF8">
    <property type="entry name" value="CYTOPLASMIC 60S SUBUNIT BIOGENESIS FACTOR ZNF622"/>
    <property type="match status" value="1"/>
</dbReference>
<dbReference type="InterPro" id="IPR013087">
    <property type="entry name" value="Znf_C2H2_type"/>
</dbReference>
<dbReference type="GO" id="GO:0030687">
    <property type="term" value="C:preribosome, large subunit precursor"/>
    <property type="evidence" value="ECO:0007669"/>
    <property type="project" value="TreeGrafter"/>
</dbReference>
<evidence type="ECO:0000256" key="8">
    <source>
        <dbReference type="ARBA" id="ARBA00034126"/>
    </source>
</evidence>
<dbReference type="STRING" id="269621.A0A238F4R0"/>
<organism evidence="11 12">
    <name type="scientific">Microbotryum intermedium</name>
    <dbReference type="NCBI Taxonomy" id="269621"/>
    <lineage>
        <taxon>Eukaryota</taxon>
        <taxon>Fungi</taxon>
        <taxon>Dikarya</taxon>
        <taxon>Basidiomycota</taxon>
        <taxon>Pucciniomycotina</taxon>
        <taxon>Microbotryomycetes</taxon>
        <taxon>Microbotryales</taxon>
        <taxon>Microbotryaceae</taxon>
        <taxon>Microbotryum</taxon>
    </lineage>
</organism>
<dbReference type="SMART" id="SM00451">
    <property type="entry name" value="ZnF_U1"/>
    <property type="match status" value="2"/>
</dbReference>
<comment type="similarity">
    <text evidence="8">Belongs to the REI1 family.</text>
</comment>
<keyword evidence="12" id="KW-1185">Reference proteome</keyword>
<dbReference type="GO" id="GO:0003676">
    <property type="term" value="F:nucleic acid binding"/>
    <property type="evidence" value="ECO:0007669"/>
    <property type="project" value="InterPro"/>
</dbReference>
<feature type="compositionally biased region" description="Acidic residues" evidence="9">
    <location>
        <begin position="335"/>
        <end position="376"/>
    </location>
</feature>
<evidence type="ECO:0000256" key="2">
    <source>
        <dbReference type="ARBA" id="ARBA00022490"/>
    </source>
</evidence>
<evidence type="ECO:0000256" key="9">
    <source>
        <dbReference type="SAM" id="MobiDB-lite"/>
    </source>
</evidence>
<dbReference type="SMART" id="SM00355">
    <property type="entry name" value="ZnF_C2H2"/>
    <property type="match status" value="3"/>
</dbReference>
<keyword evidence="3" id="KW-0690">Ribosome biogenesis</keyword>
<dbReference type="InterPro" id="IPR022755">
    <property type="entry name" value="Znf_C2H2_jaz"/>
</dbReference>
<dbReference type="InterPro" id="IPR040025">
    <property type="entry name" value="Znf622/Rei1/Reh1"/>
</dbReference>
<reference evidence="12" key="1">
    <citation type="submission" date="2016-09" db="EMBL/GenBank/DDBJ databases">
        <authorList>
            <person name="Jeantristanb JTB J.-T."/>
            <person name="Ricardo R."/>
        </authorList>
    </citation>
    <scope>NUCLEOTIDE SEQUENCE [LARGE SCALE GENOMIC DNA]</scope>
</reference>
<dbReference type="Proteomes" id="UP000198372">
    <property type="component" value="Unassembled WGS sequence"/>
</dbReference>
<name>A0A238F4R0_9BASI</name>
<keyword evidence="2" id="KW-0963">Cytoplasm</keyword>
<dbReference type="PANTHER" id="PTHR13182">
    <property type="entry name" value="ZINC FINGER PROTEIN 622"/>
    <property type="match status" value="1"/>
</dbReference>
<dbReference type="EMBL" id="FMSP01000004">
    <property type="protein sequence ID" value="SCV68952.1"/>
    <property type="molecule type" value="Genomic_DNA"/>
</dbReference>
<dbReference type="Pfam" id="PF12171">
    <property type="entry name" value="zf-C2H2_jaz"/>
    <property type="match status" value="1"/>
</dbReference>
<keyword evidence="5" id="KW-0677">Repeat</keyword>
<dbReference type="InterPro" id="IPR041661">
    <property type="entry name" value="ZN622/Rei1/Reh1_Znf-C2H2"/>
</dbReference>
<evidence type="ECO:0000256" key="6">
    <source>
        <dbReference type="ARBA" id="ARBA00022771"/>
    </source>
</evidence>
<dbReference type="GO" id="GO:0005737">
    <property type="term" value="C:cytoplasm"/>
    <property type="evidence" value="ECO:0007669"/>
    <property type="project" value="UniProtKB-SubCell"/>
</dbReference>
<feature type="region of interest" description="Disordered" evidence="9">
    <location>
        <begin position="328"/>
        <end position="383"/>
    </location>
</feature>
<dbReference type="OrthoDB" id="19329at2759"/>
<evidence type="ECO:0000256" key="4">
    <source>
        <dbReference type="ARBA" id="ARBA00022723"/>
    </source>
</evidence>
<protein>
    <submittedName>
        <fullName evidence="11">BQ2448_1972 protein</fullName>
    </submittedName>
</protein>
<evidence type="ECO:0000259" key="10">
    <source>
        <dbReference type="PROSITE" id="PS00028"/>
    </source>
</evidence>
<dbReference type="Gene3D" id="3.30.160.60">
    <property type="entry name" value="Classic Zinc Finger"/>
    <property type="match status" value="1"/>
</dbReference>
<evidence type="ECO:0000256" key="7">
    <source>
        <dbReference type="ARBA" id="ARBA00022833"/>
    </source>
</evidence>
<accession>A0A238F4R0</accession>
<evidence type="ECO:0000313" key="11">
    <source>
        <dbReference type="EMBL" id="SCV68952.1"/>
    </source>
</evidence>
<dbReference type="PROSITE" id="PS00028">
    <property type="entry name" value="ZINC_FINGER_C2H2_1"/>
    <property type="match status" value="2"/>
</dbReference>
<gene>
    <name evidence="11" type="ORF">BQ2448_1972</name>
</gene>
<dbReference type="InterPro" id="IPR003604">
    <property type="entry name" value="Matrin/U1-like-C_Znf_C2H2"/>
</dbReference>
<keyword evidence="6" id="KW-0863">Zinc-finger</keyword>
<dbReference type="Pfam" id="PF12756">
    <property type="entry name" value="zf-C2H2_2"/>
    <property type="match status" value="2"/>
</dbReference>
<dbReference type="InterPro" id="IPR036236">
    <property type="entry name" value="Znf_C2H2_sf"/>
</dbReference>
<feature type="domain" description="C2H2-type" evidence="10">
    <location>
        <begin position="78"/>
        <end position="100"/>
    </location>
</feature>